<evidence type="ECO:0000256" key="2">
    <source>
        <dbReference type="ARBA" id="ARBA00022553"/>
    </source>
</evidence>
<keyword evidence="5 6" id="KW-0727">SH2 domain</keyword>
<dbReference type="SUPFAM" id="SSF50729">
    <property type="entry name" value="PH domain-like"/>
    <property type="match status" value="1"/>
</dbReference>
<gene>
    <name evidence="11" type="ORF">CHIRRI_LOCUS12733</name>
</gene>
<feature type="region of interest" description="Disordered" evidence="7">
    <location>
        <begin position="908"/>
        <end position="934"/>
    </location>
</feature>
<feature type="region of interest" description="Disordered" evidence="7">
    <location>
        <begin position="78"/>
        <end position="111"/>
    </location>
</feature>
<evidence type="ECO:0000256" key="6">
    <source>
        <dbReference type="PROSITE-ProRule" id="PRU00191"/>
    </source>
</evidence>
<organism evidence="11 12">
    <name type="scientific">Chironomus riparius</name>
    <dbReference type="NCBI Taxonomy" id="315576"/>
    <lineage>
        <taxon>Eukaryota</taxon>
        <taxon>Metazoa</taxon>
        <taxon>Ecdysozoa</taxon>
        <taxon>Arthropoda</taxon>
        <taxon>Hexapoda</taxon>
        <taxon>Insecta</taxon>
        <taxon>Pterygota</taxon>
        <taxon>Neoptera</taxon>
        <taxon>Endopterygota</taxon>
        <taxon>Diptera</taxon>
        <taxon>Nematocera</taxon>
        <taxon>Chironomoidea</taxon>
        <taxon>Chironomidae</taxon>
        <taxon>Chironominae</taxon>
        <taxon>Chironomus</taxon>
    </lineage>
</organism>
<dbReference type="PROSITE" id="PS50081">
    <property type="entry name" value="ZF_DAG_PE_2"/>
    <property type="match status" value="1"/>
</dbReference>
<sequence>MPWNCLCSSKKSKKSKYNNIENVKTVPENSEPEKKRKFYNNLKLDQCEKNPKTTNNSSSLDSQFDQKSINELNDHLYDSYDTLPNEKSKVDDSGNKNKNLLNSNNNNSIKRTAKYDNDNVLRPKHLILCISNENLPFIDSPDSPGCSTRYHNDRVIQMMPHNFVLSSSSDQNDWERLHRMQQNKSTHKYIEIDVMDSQICQKCHKVLSFRKTFKCSLCDFTCHQQCADKPEVRYTDTGYLIFRQWDKSNGILAYPSCLTKYLNCRKSLNNNNHQPQQNGKIHTSNSYEDRSQQQQQQTHLEKNETQQQQQSRAKTPTSTTPTGGNTWQLCYVTERILAAILPVKAEPSTKIDDLFLYDENGNRRGDKYELDLIQMLEQKHGKNYRLFDLESCLSTISLEKLCELCKHIETWLSGGQNKIVVLQDRKSFQRVGTSVAAYLYYQKMCSSNLAPYSIKSPDHSRNIQDLDEYSMQKFLDDTVGPITQPSYKRYLEYFFGLLSGEIKINSQPLYLKFIKLESPPCMHHKISHHENEWSSFIKIFEGERFIFISDIYVMPISTKQFIYEIKSPIILRGDIFIHFFQIHNKSHQTELISSIQFHTCAITRNEIEFNKNDISFPHSDEKFPMDHKVTLIFTKTPDKIGNNRFNEDVLIFQNPLIRKEPISNYSSIADLSQLNTQHTQGPVDGSLYATIEKRNANNNNELTVQNIRTIETRLNAPISKNSRILSTILEWDNARNENGTMVDGNYSHTAIATRSSPRQEQQPIPPQRSYVKSPLMQSYDSGIYSHEVSNKNNTSSALSWHDRATSPSANTCHDELDNLLSEMLLTVEALPDIAYSTEKSKQNSDVYTATTTTSNAASIRSNAVDRTLPNNNQLHPPNVINNINTTNEQRSQTRSYSYSDAFGYSKNNDIGETSSITTTLTPTESGRNTPALSDQQYKGFYTNNDELYYDTDTQMQLHGKSTRYQHSLPDDTRKEYQKRSENLLQNQSLGYMEVLRSENNISGSRRYEESNVPYHAREYSKPFSYLPSTADGKIIKMHHGLSSPSMVRKALNLNGSVTSGRKNLSQDFVERTRYGRQYENKYTFGDKTPENNLSAFDNDKLFDYRNRSENVKYKDSANYSIENSDVESSAHYFEPLKRSNTMDGSFGRSGYASDGGSSQTWLQVQQQRLRAKRAQRQQGFDFTDGAARRSQTLSPVRNYNTLTTSKEPKYVQIKRTEQTVSKPYKNELENNPFDFQNRTASSTRSFNDKYSASTNSINRRNIMPLTSTPNEEMDRINNNNTESPKSPMETLDNLLESIAYENYATNNFLTELINGEINGTSRLISNNHINNNNIIINQTTDSVNRYLDNVINFNHEQSSYQYNHNNVRKSDSEGSSSDQNNGKMPHQTRNESVSSYRSETETEFSRPETPAFPVTPRTPVPFGSTSTLPPKSPTLQRSGWALDTVKSTVAHLERRRDLSNRIHEVANVNETVSTYASRRNSANSAISNANSELFEIAPHHVKFARDSSKYWYKPSLSREEAISLLRNAAPGTFLVRDSTTFANAFGLVVRVAQPPPGSKGGSDELVRHFLVEPTVRGVRLKGCSNEPVFSSLSALIYQHSVTPLALPCRLMLPERDIQQREYQTSAQQQLAVQGAACNVLYLFSADTESLTGPQAVRKAVRLLFERRPLPTPTEVHFKVSNQGVTLTDNSRQLFFRKHYPATTITYIGIDPDDHRWSVHVTNSDVPVKNQHIFAFVAKKTPTSSDNQCHIFCELENRQPATAITSFANKVLLDESTRQQHAPAQI</sequence>
<feature type="compositionally biased region" description="Polar residues" evidence="7">
    <location>
        <begin position="1423"/>
        <end position="1437"/>
    </location>
</feature>
<evidence type="ECO:0000256" key="1">
    <source>
        <dbReference type="ARBA" id="ARBA00007881"/>
    </source>
</evidence>
<dbReference type="Gene3D" id="2.60.40.1110">
    <property type="match status" value="1"/>
</dbReference>
<feature type="compositionally biased region" description="Low complexity" evidence="7">
    <location>
        <begin position="96"/>
        <end position="108"/>
    </location>
</feature>
<dbReference type="SMART" id="SM01326">
    <property type="entry name" value="PTEN_C2"/>
    <property type="match status" value="1"/>
</dbReference>
<protein>
    <recommendedName>
        <fullName evidence="13">Tensin</fullName>
    </recommendedName>
</protein>
<dbReference type="InterPro" id="IPR029021">
    <property type="entry name" value="Prot-tyrosine_phosphatase-like"/>
</dbReference>
<evidence type="ECO:0000256" key="3">
    <source>
        <dbReference type="ARBA" id="ARBA00022723"/>
    </source>
</evidence>
<keyword evidence="12" id="KW-1185">Reference proteome</keyword>
<dbReference type="InterPro" id="IPR011993">
    <property type="entry name" value="PH-like_dom_sf"/>
</dbReference>
<dbReference type="SUPFAM" id="SSF57889">
    <property type="entry name" value="Cysteine-rich domain"/>
    <property type="match status" value="1"/>
</dbReference>
<dbReference type="PANTHER" id="PTHR45734:SF10">
    <property type="entry name" value="BLISTERY, ISOFORM A"/>
    <property type="match status" value="1"/>
</dbReference>
<reference evidence="11" key="1">
    <citation type="submission" date="2022-01" db="EMBL/GenBank/DDBJ databases">
        <authorList>
            <person name="King R."/>
        </authorList>
    </citation>
    <scope>NUCLEOTIDE SEQUENCE</scope>
</reference>
<dbReference type="InterPro" id="IPR014020">
    <property type="entry name" value="Tensin_C2-dom"/>
</dbReference>
<dbReference type="CDD" id="cd01213">
    <property type="entry name" value="PTB_tensin"/>
    <property type="match status" value="1"/>
</dbReference>
<dbReference type="PROSITE" id="PS51182">
    <property type="entry name" value="C2_TENSIN"/>
    <property type="match status" value="1"/>
</dbReference>
<evidence type="ECO:0000256" key="4">
    <source>
        <dbReference type="ARBA" id="ARBA00022833"/>
    </source>
</evidence>
<feature type="compositionally biased region" description="Polar residues" evidence="7">
    <location>
        <begin position="269"/>
        <end position="286"/>
    </location>
</feature>
<dbReference type="SUPFAM" id="SSF49562">
    <property type="entry name" value="C2 domain (Calcium/lipid-binding domain, CaLB)"/>
    <property type="match status" value="1"/>
</dbReference>
<dbReference type="Gene3D" id="2.30.29.30">
    <property type="entry name" value="Pleckstrin-homology domain (PH domain)/Phosphotyrosine-binding domain (PTB)"/>
    <property type="match status" value="1"/>
</dbReference>
<name>A0A9P0J6A3_9DIPT</name>
<feature type="region of interest" description="Disordered" evidence="7">
    <location>
        <begin position="269"/>
        <end position="322"/>
    </location>
</feature>
<dbReference type="PROSITE" id="PS50001">
    <property type="entry name" value="SH2"/>
    <property type="match status" value="1"/>
</dbReference>
<dbReference type="PANTHER" id="PTHR45734">
    <property type="entry name" value="TENSIN"/>
    <property type="match status" value="1"/>
</dbReference>
<dbReference type="InterPro" id="IPR000980">
    <property type="entry name" value="SH2"/>
</dbReference>
<dbReference type="SMART" id="SM00252">
    <property type="entry name" value="SH2"/>
    <property type="match status" value="1"/>
</dbReference>
<evidence type="ECO:0000313" key="11">
    <source>
        <dbReference type="EMBL" id="CAH1730728.1"/>
    </source>
</evidence>
<feature type="compositionally biased region" description="Basic and acidic residues" evidence="7">
    <location>
        <begin position="78"/>
        <end position="95"/>
    </location>
</feature>
<feature type="compositionally biased region" description="Low complexity" evidence="7">
    <location>
        <begin position="876"/>
        <end position="887"/>
    </location>
</feature>
<dbReference type="InterPro" id="IPR006020">
    <property type="entry name" value="PTB/PI_dom"/>
</dbReference>
<feature type="domain" description="Phorbol-ester/DAG-type" evidence="9">
    <location>
        <begin position="186"/>
        <end position="234"/>
    </location>
</feature>
<comment type="similarity">
    <text evidence="1">Belongs to the PTEN phosphatase protein family.</text>
</comment>
<dbReference type="GO" id="GO:0046872">
    <property type="term" value="F:metal ion binding"/>
    <property type="evidence" value="ECO:0007669"/>
    <property type="project" value="UniProtKB-KW"/>
</dbReference>
<dbReference type="InterPro" id="IPR036860">
    <property type="entry name" value="SH2_dom_sf"/>
</dbReference>
<dbReference type="Pfam" id="PF08416">
    <property type="entry name" value="PTB"/>
    <property type="match status" value="1"/>
</dbReference>
<dbReference type="Proteomes" id="UP001153620">
    <property type="component" value="Chromosome 3"/>
</dbReference>
<evidence type="ECO:0000259" key="9">
    <source>
        <dbReference type="PROSITE" id="PS50081"/>
    </source>
</evidence>
<dbReference type="Pfam" id="PF00017">
    <property type="entry name" value="SH2"/>
    <property type="match status" value="1"/>
</dbReference>
<dbReference type="Pfam" id="PF10409">
    <property type="entry name" value="PTEN_C2"/>
    <property type="match status" value="1"/>
</dbReference>
<proteinExistence type="inferred from homology"/>
<keyword evidence="3" id="KW-0479">Metal-binding</keyword>
<feature type="region of interest" description="Disordered" evidence="7">
    <location>
        <begin position="1226"/>
        <end position="1287"/>
    </location>
</feature>
<feature type="compositionally biased region" description="Polar residues" evidence="7">
    <location>
        <begin position="305"/>
        <end position="314"/>
    </location>
</feature>
<feature type="region of interest" description="Disordered" evidence="7">
    <location>
        <begin position="867"/>
        <end position="895"/>
    </location>
</feature>
<evidence type="ECO:0000256" key="5">
    <source>
        <dbReference type="ARBA" id="ARBA00022999"/>
    </source>
</evidence>
<evidence type="ECO:0000313" key="12">
    <source>
        <dbReference type="Proteomes" id="UP001153620"/>
    </source>
</evidence>
<dbReference type="GO" id="GO:0005925">
    <property type="term" value="C:focal adhesion"/>
    <property type="evidence" value="ECO:0007669"/>
    <property type="project" value="TreeGrafter"/>
</dbReference>
<dbReference type="Gene3D" id="3.90.190.10">
    <property type="entry name" value="Protein tyrosine phosphatase superfamily"/>
    <property type="match status" value="1"/>
</dbReference>
<dbReference type="SUPFAM" id="SSF55550">
    <property type="entry name" value="SH2 domain"/>
    <property type="match status" value="1"/>
</dbReference>
<dbReference type="InterPro" id="IPR033929">
    <property type="entry name" value="Tensin_PTB"/>
</dbReference>
<feature type="region of interest" description="Disordered" evidence="7">
    <location>
        <begin position="1365"/>
        <end position="1439"/>
    </location>
</feature>
<dbReference type="InterPro" id="IPR035892">
    <property type="entry name" value="C2_domain_sf"/>
</dbReference>
<feature type="domain" description="C2 tensin-type" evidence="10">
    <location>
        <begin position="506"/>
        <end position="636"/>
    </location>
</feature>
<feature type="compositionally biased region" description="Polar residues" evidence="7">
    <location>
        <begin position="1373"/>
        <end position="1382"/>
    </location>
</feature>
<feature type="domain" description="SH2" evidence="8">
    <location>
        <begin position="1511"/>
        <end position="1614"/>
    </location>
</feature>
<dbReference type="InterPro" id="IPR046349">
    <property type="entry name" value="C1-like_sf"/>
</dbReference>
<dbReference type="InterPro" id="IPR013625">
    <property type="entry name" value="PTB"/>
</dbReference>
<keyword evidence="4" id="KW-0862">Zinc</keyword>
<evidence type="ECO:0008006" key="13">
    <source>
        <dbReference type="Google" id="ProtNLM"/>
    </source>
</evidence>
<feature type="region of interest" description="Disordered" evidence="7">
    <location>
        <begin position="753"/>
        <end position="773"/>
    </location>
</feature>
<dbReference type="InterPro" id="IPR002219">
    <property type="entry name" value="PKC_DAG/PE"/>
</dbReference>
<dbReference type="Gene3D" id="3.30.505.10">
    <property type="entry name" value="SH2 domain"/>
    <property type="match status" value="1"/>
</dbReference>
<dbReference type="SMART" id="SM00462">
    <property type="entry name" value="PTB"/>
    <property type="match status" value="1"/>
</dbReference>
<dbReference type="Gene3D" id="3.30.60.20">
    <property type="match status" value="1"/>
</dbReference>
<reference evidence="11" key="2">
    <citation type="submission" date="2022-10" db="EMBL/GenBank/DDBJ databases">
        <authorList>
            <consortium name="ENA_rothamsted_submissions"/>
            <consortium name="culmorum"/>
            <person name="King R."/>
        </authorList>
    </citation>
    <scope>NUCLEOTIDE SEQUENCE</scope>
</reference>
<accession>A0A9P0J6A3</accession>
<feature type="region of interest" description="Disordered" evidence="7">
    <location>
        <begin position="786"/>
        <end position="809"/>
    </location>
</feature>
<keyword evidence="2" id="KW-0597">Phosphoprotein</keyword>
<evidence type="ECO:0000256" key="7">
    <source>
        <dbReference type="SAM" id="MobiDB-lite"/>
    </source>
</evidence>
<feature type="compositionally biased region" description="Low complexity" evidence="7">
    <location>
        <begin position="913"/>
        <end position="925"/>
    </location>
</feature>
<dbReference type="EMBL" id="OU895879">
    <property type="protein sequence ID" value="CAH1730728.1"/>
    <property type="molecule type" value="Genomic_DNA"/>
</dbReference>
<evidence type="ECO:0000259" key="10">
    <source>
        <dbReference type="PROSITE" id="PS51182"/>
    </source>
</evidence>
<feature type="compositionally biased region" description="Polar residues" evidence="7">
    <location>
        <begin position="1233"/>
        <end position="1284"/>
    </location>
</feature>
<evidence type="ECO:0000259" key="8">
    <source>
        <dbReference type="PROSITE" id="PS50001"/>
    </source>
</evidence>
<dbReference type="InterPro" id="IPR051484">
    <property type="entry name" value="Tensin_PTEN_phosphatase"/>
</dbReference>